<feature type="region of interest" description="Disordered" evidence="2">
    <location>
        <begin position="19"/>
        <end position="42"/>
    </location>
</feature>
<name>A0A6A1W5F8_9ROSI</name>
<dbReference type="OrthoDB" id="1745817at2759"/>
<evidence type="ECO:0000313" key="3">
    <source>
        <dbReference type="EMBL" id="KAB1220441.1"/>
    </source>
</evidence>
<sequence length="221" mass="25082">MTLHISVVYPGIRATVTPSNGAEDNLPSLASINPRDTPQSSCASTSEIRHVRGRTHGLALEKTHIAGKLSVFISDGRTGGDDKASSMLSSHIDSLVRSHVYFDVVNWSKVPDEVKSYVMNKVLCESERRSFTEVEIFTKVLRMKAGYVHGLGHSMRQVGSSLLMLSVDLVQRLEEARMEIEEMRARQKEYDELAMRQAEMKRLMREQQQHLMEQKQHLEEQ</sequence>
<dbReference type="AlphaFoldDB" id="A0A6A1W5F8"/>
<accession>A0A6A1W5F8</accession>
<feature type="coiled-coil region" evidence="1">
    <location>
        <begin position="166"/>
        <end position="221"/>
    </location>
</feature>
<evidence type="ECO:0000313" key="4">
    <source>
        <dbReference type="Proteomes" id="UP000516437"/>
    </source>
</evidence>
<proteinExistence type="predicted"/>
<dbReference type="Proteomes" id="UP000516437">
    <property type="component" value="Chromosome 3"/>
</dbReference>
<dbReference type="EMBL" id="RXIC02000021">
    <property type="protein sequence ID" value="KAB1220441.1"/>
    <property type="molecule type" value="Genomic_DNA"/>
</dbReference>
<comment type="caution">
    <text evidence="3">The sequence shown here is derived from an EMBL/GenBank/DDBJ whole genome shotgun (WGS) entry which is preliminary data.</text>
</comment>
<keyword evidence="1" id="KW-0175">Coiled coil</keyword>
<reference evidence="3 4" key="1">
    <citation type="journal article" date="2019" name="Plant Biotechnol. J.">
        <title>The red bayberry genome and genetic basis of sex determination.</title>
        <authorList>
            <person name="Jia H.M."/>
            <person name="Jia H.J."/>
            <person name="Cai Q.L."/>
            <person name="Wang Y."/>
            <person name="Zhao H.B."/>
            <person name="Yang W.F."/>
            <person name="Wang G.Y."/>
            <person name="Li Y.H."/>
            <person name="Zhan D.L."/>
            <person name="Shen Y.T."/>
            <person name="Niu Q.F."/>
            <person name="Chang L."/>
            <person name="Qiu J."/>
            <person name="Zhao L."/>
            <person name="Xie H.B."/>
            <person name="Fu W.Y."/>
            <person name="Jin J."/>
            <person name="Li X.W."/>
            <person name="Jiao Y."/>
            <person name="Zhou C.C."/>
            <person name="Tu T."/>
            <person name="Chai C.Y."/>
            <person name="Gao J.L."/>
            <person name="Fan L.J."/>
            <person name="van de Weg E."/>
            <person name="Wang J.Y."/>
            <person name="Gao Z.S."/>
        </authorList>
    </citation>
    <scope>NUCLEOTIDE SEQUENCE [LARGE SCALE GENOMIC DNA]</scope>
    <source>
        <tissue evidence="3">Leaves</tissue>
    </source>
</reference>
<evidence type="ECO:0000256" key="2">
    <source>
        <dbReference type="SAM" id="MobiDB-lite"/>
    </source>
</evidence>
<evidence type="ECO:0000256" key="1">
    <source>
        <dbReference type="SAM" id="Coils"/>
    </source>
</evidence>
<organism evidence="3 4">
    <name type="scientific">Morella rubra</name>
    <name type="common">Chinese bayberry</name>
    <dbReference type="NCBI Taxonomy" id="262757"/>
    <lineage>
        <taxon>Eukaryota</taxon>
        <taxon>Viridiplantae</taxon>
        <taxon>Streptophyta</taxon>
        <taxon>Embryophyta</taxon>
        <taxon>Tracheophyta</taxon>
        <taxon>Spermatophyta</taxon>
        <taxon>Magnoliopsida</taxon>
        <taxon>eudicotyledons</taxon>
        <taxon>Gunneridae</taxon>
        <taxon>Pentapetalae</taxon>
        <taxon>rosids</taxon>
        <taxon>fabids</taxon>
        <taxon>Fagales</taxon>
        <taxon>Myricaceae</taxon>
        <taxon>Morella</taxon>
    </lineage>
</organism>
<protein>
    <submittedName>
        <fullName evidence="3">Uncharacterized protein</fullName>
    </submittedName>
</protein>
<gene>
    <name evidence="3" type="ORF">CJ030_MR3G009901</name>
</gene>
<keyword evidence="4" id="KW-1185">Reference proteome</keyword>